<dbReference type="CDD" id="cd04301">
    <property type="entry name" value="NAT_SF"/>
    <property type="match status" value="1"/>
</dbReference>
<dbReference type="InterPro" id="IPR000182">
    <property type="entry name" value="GNAT_dom"/>
</dbReference>
<dbReference type="PANTHER" id="PTHR10908">
    <property type="entry name" value="SEROTONIN N-ACETYLTRANSFERASE"/>
    <property type="match status" value="1"/>
</dbReference>
<evidence type="ECO:0000313" key="4">
    <source>
        <dbReference type="EMBL" id="TFW19494.1"/>
    </source>
</evidence>
<dbReference type="SUPFAM" id="SSF55729">
    <property type="entry name" value="Acyl-CoA N-acyltransferases (Nat)"/>
    <property type="match status" value="1"/>
</dbReference>
<evidence type="ECO:0000313" key="5">
    <source>
        <dbReference type="Proteomes" id="UP000298438"/>
    </source>
</evidence>
<dbReference type="GO" id="GO:0008080">
    <property type="term" value="F:N-acetyltransferase activity"/>
    <property type="evidence" value="ECO:0007669"/>
    <property type="project" value="UniProtKB-ARBA"/>
</dbReference>
<evidence type="ECO:0000256" key="1">
    <source>
        <dbReference type="ARBA" id="ARBA00022679"/>
    </source>
</evidence>
<protein>
    <submittedName>
        <fullName evidence="4">N-acetyltransferase</fullName>
    </submittedName>
</protein>
<keyword evidence="5" id="KW-1185">Reference proteome</keyword>
<organism evidence="4 5">
    <name type="scientific">Zemynaea arenosa</name>
    <dbReference type="NCBI Taxonomy" id="2561931"/>
    <lineage>
        <taxon>Bacteria</taxon>
        <taxon>Pseudomonadati</taxon>
        <taxon>Pseudomonadota</taxon>
        <taxon>Betaproteobacteria</taxon>
        <taxon>Burkholderiales</taxon>
        <taxon>Oxalobacteraceae</taxon>
        <taxon>Telluria group</taxon>
        <taxon>Zemynaea</taxon>
    </lineage>
</organism>
<accession>A0A4Y9SGW8</accession>
<feature type="domain" description="N-acetyltransferase" evidence="3">
    <location>
        <begin position="4"/>
        <end position="180"/>
    </location>
</feature>
<dbReference type="Gene3D" id="3.40.630.30">
    <property type="match status" value="1"/>
</dbReference>
<dbReference type="Pfam" id="PF00583">
    <property type="entry name" value="Acetyltransf_1"/>
    <property type="match status" value="1"/>
</dbReference>
<dbReference type="Proteomes" id="UP000298438">
    <property type="component" value="Unassembled WGS sequence"/>
</dbReference>
<dbReference type="RefSeq" id="WP_135207401.1">
    <property type="nucleotide sequence ID" value="NZ_SPVF01000146.1"/>
</dbReference>
<comment type="caution">
    <text evidence="4">The sequence shown here is derived from an EMBL/GenBank/DDBJ whole genome shotgun (WGS) entry which is preliminary data.</text>
</comment>
<reference evidence="4 5" key="1">
    <citation type="submission" date="2019-03" db="EMBL/GenBank/DDBJ databases">
        <title>Draft Genome Sequence of Massilia arenosa sp. nov., a Novel Massilia Species Isolated from a Sandy-loam Maize Soil.</title>
        <authorList>
            <person name="Raths R."/>
            <person name="Peta V."/>
            <person name="Bucking H."/>
        </authorList>
    </citation>
    <scope>NUCLEOTIDE SEQUENCE [LARGE SCALE GENOMIC DNA]</scope>
    <source>
        <strain evidence="4 5">MC02</strain>
    </source>
</reference>
<dbReference type="PROSITE" id="PS51186">
    <property type="entry name" value="GNAT"/>
    <property type="match status" value="1"/>
</dbReference>
<keyword evidence="1 4" id="KW-0808">Transferase</keyword>
<dbReference type="InterPro" id="IPR016181">
    <property type="entry name" value="Acyl_CoA_acyltransferase"/>
</dbReference>
<evidence type="ECO:0000256" key="2">
    <source>
        <dbReference type="ARBA" id="ARBA00023315"/>
    </source>
</evidence>
<dbReference type="OrthoDB" id="359414at2"/>
<keyword evidence="2" id="KW-0012">Acyltransferase</keyword>
<name>A0A4Y9SGW8_9BURK</name>
<sequence length="180" mass="19639">MTDAVIDFATPADLPELMRLERSGFASAIQETEDVFAGRLHAFPDGCRVLRVAGDAAGGRLGGYLCAEVWRYAEQVDPRRFARNHSALAAHDPGGDELYVSSMVVDPALRGGGWGARLFTTVLQDMRECLPQLRSAILIVHPEWTGARRIYTAAGFVEVAELQEYFAGSAPAIVMRCALR</sequence>
<dbReference type="AlphaFoldDB" id="A0A4Y9SGW8"/>
<dbReference type="InterPro" id="IPR051635">
    <property type="entry name" value="SNAT-like"/>
</dbReference>
<gene>
    <name evidence="4" type="ORF">E4L96_11700</name>
</gene>
<proteinExistence type="predicted"/>
<dbReference type="PANTHER" id="PTHR10908:SF0">
    <property type="entry name" value="SEROTONIN N-ACETYLTRANSFERASE"/>
    <property type="match status" value="1"/>
</dbReference>
<evidence type="ECO:0000259" key="3">
    <source>
        <dbReference type="PROSITE" id="PS51186"/>
    </source>
</evidence>
<dbReference type="EMBL" id="SPVF01000146">
    <property type="protein sequence ID" value="TFW19494.1"/>
    <property type="molecule type" value="Genomic_DNA"/>
</dbReference>